<organism evidence="1 2">
    <name type="scientific">Winogradskyella maritima</name>
    <dbReference type="NCBI Taxonomy" id="1517766"/>
    <lineage>
        <taxon>Bacteria</taxon>
        <taxon>Pseudomonadati</taxon>
        <taxon>Bacteroidota</taxon>
        <taxon>Flavobacteriia</taxon>
        <taxon>Flavobacteriales</taxon>
        <taxon>Flavobacteriaceae</taxon>
        <taxon>Winogradskyella</taxon>
    </lineage>
</organism>
<accession>A0ABV8AF55</accession>
<reference evidence="2" key="1">
    <citation type="journal article" date="2019" name="Int. J. Syst. Evol. Microbiol.">
        <title>The Global Catalogue of Microorganisms (GCM) 10K type strain sequencing project: providing services to taxonomists for standard genome sequencing and annotation.</title>
        <authorList>
            <consortium name="The Broad Institute Genomics Platform"/>
            <consortium name="The Broad Institute Genome Sequencing Center for Infectious Disease"/>
            <person name="Wu L."/>
            <person name="Ma J."/>
        </authorList>
    </citation>
    <scope>NUCLEOTIDE SEQUENCE [LARGE SCALE GENOMIC DNA]</scope>
    <source>
        <strain evidence="2">CECT 8979</strain>
    </source>
</reference>
<dbReference type="RefSeq" id="WP_386097152.1">
    <property type="nucleotide sequence ID" value="NZ_JBHSAT010000004.1"/>
</dbReference>
<comment type="caution">
    <text evidence="1">The sequence shown here is derived from an EMBL/GenBank/DDBJ whole genome shotgun (WGS) entry which is preliminary data.</text>
</comment>
<dbReference type="InterPro" id="IPR019861">
    <property type="entry name" value="PorP/SprF_Bacteroidetes"/>
</dbReference>
<sequence>MKCYCLIVFLFGVMTLQGQQDPQYTQYMYNMAVLNPAYAGSDEGISLGLLYRNQWTGFDGAPETATLFGHSKLGGHLGLGLSLIADELGPVKETNLYADIAYQLKLDDTHHLGLGFKVGATFHDIGLNNLTVFDPNDPFFSENVNSTTPNLGAGAFLYSDSYYLGVSIPNLLESVHLNANGSQLGTERQHLFITGGYVFELTKTLKLKPSFLVKSAFNASTSFDINLNALFYEKLELGASYRYDDSVSALVNFAITIDLKIGYAYDAITSRLRPFAPSSHEIFVTYRFLTKPKDRRIKSPRFF</sequence>
<keyword evidence="2" id="KW-1185">Reference proteome</keyword>
<evidence type="ECO:0000313" key="1">
    <source>
        <dbReference type="EMBL" id="MFC3876334.1"/>
    </source>
</evidence>
<dbReference type="NCBIfam" id="TIGR03519">
    <property type="entry name" value="T9SS_PorP_fam"/>
    <property type="match status" value="1"/>
</dbReference>
<protein>
    <submittedName>
        <fullName evidence="1">Type IX secretion system membrane protein PorP/SprF</fullName>
    </submittedName>
</protein>
<gene>
    <name evidence="1" type="ORF">ACFOSX_03740</name>
</gene>
<dbReference type="Proteomes" id="UP001595812">
    <property type="component" value="Unassembled WGS sequence"/>
</dbReference>
<proteinExistence type="predicted"/>
<dbReference type="EMBL" id="JBHSAT010000004">
    <property type="protein sequence ID" value="MFC3876334.1"/>
    <property type="molecule type" value="Genomic_DNA"/>
</dbReference>
<name>A0ABV8AF55_9FLAO</name>
<evidence type="ECO:0000313" key="2">
    <source>
        <dbReference type="Proteomes" id="UP001595812"/>
    </source>
</evidence>
<dbReference type="Pfam" id="PF11751">
    <property type="entry name" value="PorP_SprF"/>
    <property type="match status" value="1"/>
</dbReference>